<dbReference type="OrthoDB" id="1470350at2759"/>
<evidence type="ECO:0000256" key="6">
    <source>
        <dbReference type="RuleBase" id="RU000461"/>
    </source>
</evidence>
<comment type="similarity">
    <text evidence="6">Belongs to the cytochrome P450 family.</text>
</comment>
<evidence type="ECO:0000256" key="1">
    <source>
        <dbReference type="ARBA" id="ARBA00001971"/>
    </source>
</evidence>
<evidence type="ECO:0000256" key="5">
    <source>
        <dbReference type="PIRSR" id="PIRSR602401-1"/>
    </source>
</evidence>
<organism evidence="8 9">
    <name type="scientific">Clonostachys solani</name>
    <dbReference type="NCBI Taxonomy" id="160281"/>
    <lineage>
        <taxon>Eukaryota</taxon>
        <taxon>Fungi</taxon>
        <taxon>Dikarya</taxon>
        <taxon>Ascomycota</taxon>
        <taxon>Pezizomycotina</taxon>
        <taxon>Sordariomycetes</taxon>
        <taxon>Hypocreomycetidae</taxon>
        <taxon>Hypocreales</taxon>
        <taxon>Bionectriaceae</taxon>
        <taxon>Clonostachys</taxon>
    </lineage>
</organism>
<dbReference type="GO" id="GO:0004497">
    <property type="term" value="F:monooxygenase activity"/>
    <property type="evidence" value="ECO:0007669"/>
    <property type="project" value="UniProtKB-KW"/>
</dbReference>
<dbReference type="SUPFAM" id="SSF48264">
    <property type="entry name" value="Cytochrome P450"/>
    <property type="match status" value="1"/>
</dbReference>
<evidence type="ECO:0000256" key="4">
    <source>
        <dbReference type="ARBA" id="ARBA00023004"/>
    </source>
</evidence>
<keyword evidence="9" id="KW-1185">Reference proteome</keyword>
<dbReference type="PRINTS" id="PR00463">
    <property type="entry name" value="EP450I"/>
</dbReference>
<dbReference type="GO" id="GO:0005506">
    <property type="term" value="F:iron ion binding"/>
    <property type="evidence" value="ECO:0007669"/>
    <property type="project" value="InterPro"/>
</dbReference>
<dbReference type="PANTHER" id="PTHR24305">
    <property type="entry name" value="CYTOCHROME P450"/>
    <property type="match status" value="1"/>
</dbReference>
<evidence type="ECO:0000313" key="9">
    <source>
        <dbReference type="Proteomes" id="UP000775872"/>
    </source>
</evidence>
<dbReference type="InterPro" id="IPR036396">
    <property type="entry name" value="Cyt_P450_sf"/>
</dbReference>
<keyword evidence="2 5" id="KW-0349">Heme</keyword>
<name>A0A9N9ZBD3_9HYPO</name>
<dbReference type="EMBL" id="CABFOC020000043">
    <property type="protein sequence ID" value="CAH0052190.1"/>
    <property type="molecule type" value="Genomic_DNA"/>
</dbReference>
<dbReference type="InterPro" id="IPR050121">
    <property type="entry name" value="Cytochrome_P450_monoxygenase"/>
</dbReference>
<proteinExistence type="inferred from homology"/>
<keyword evidence="3 5" id="KW-0479">Metal-binding</keyword>
<keyword evidence="6" id="KW-0503">Monooxygenase</keyword>
<keyword evidence="7" id="KW-1133">Transmembrane helix</keyword>
<keyword evidence="6" id="KW-0560">Oxidoreductase</keyword>
<evidence type="ECO:0008006" key="10">
    <source>
        <dbReference type="Google" id="ProtNLM"/>
    </source>
</evidence>
<dbReference type="InterPro" id="IPR001128">
    <property type="entry name" value="Cyt_P450"/>
</dbReference>
<keyword evidence="7" id="KW-0472">Membrane</keyword>
<feature type="transmembrane region" description="Helical" evidence="7">
    <location>
        <begin position="12"/>
        <end position="32"/>
    </location>
</feature>
<accession>A0A9N9ZBD3</accession>
<comment type="caution">
    <text evidence="8">The sequence shown here is derived from an EMBL/GenBank/DDBJ whole genome shotgun (WGS) entry which is preliminary data.</text>
</comment>
<dbReference type="PROSITE" id="PS00086">
    <property type="entry name" value="CYTOCHROME_P450"/>
    <property type="match status" value="1"/>
</dbReference>
<dbReference type="AlphaFoldDB" id="A0A9N9ZBD3"/>
<feature type="binding site" description="axial binding residue" evidence="5">
    <location>
        <position position="448"/>
    </location>
    <ligand>
        <name>heme</name>
        <dbReference type="ChEBI" id="CHEBI:30413"/>
    </ligand>
    <ligandPart>
        <name>Fe</name>
        <dbReference type="ChEBI" id="CHEBI:18248"/>
    </ligandPart>
</feature>
<keyword evidence="4 5" id="KW-0408">Iron</keyword>
<evidence type="ECO:0000256" key="3">
    <source>
        <dbReference type="ARBA" id="ARBA00022723"/>
    </source>
</evidence>
<keyword evidence="7" id="KW-0812">Transmembrane</keyword>
<dbReference type="PRINTS" id="PR00385">
    <property type="entry name" value="P450"/>
</dbReference>
<evidence type="ECO:0000256" key="2">
    <source>
        <dbReference type="ARBA" id="ARBA00022617"/>
    </source>
</evidence>
<gene>
    <name evidence="8" type="ORF">CSOL1703_00015066</name>
</gene>
<dbReference type="PANTHER" id="PTHR24305:SF226">
    <property type="entry name" value="CYTOCHROME P450 MONOOXYGENASE"/>
    <property type="match status" value="1"/>
</dbReference>
<comment type="cofactor">
    <cofactor evidence="1 5">
        <name>heme</name>
        <dbReference type="ChEBI" id="CHEBI:30413"/>
    </cofactor>
</comment>
<dbReference type="InterPro" id="IPR002401">
    <property type="entry name" value="Cyt_P450_E_grp-I"/>
</dbReference>
<dbReference type="Pfam" id="PF00067">
    <property type="entry name" value="p450"/>
    <property type="match status" value="1"/>
</dbReference>
<dbReference type="GO" id="GO:0020037">
    <property type="term" value="F:heme binding"/>
    <property type="evidence" value="ECO:0007669"/>
    <property type="project" value="InterPro"/>
</dbReference>
<reference evidence="8" key="1">
    <citation type="submission" date="2021-10" db="EMBL/GenBank/DDBJ databases">
        <authorList>
            <person name="Piombo E."/>
        </authorList>
    </citation>
    <scope>NUCLEOTIDE SEQUENCE</scope>
</reference>
<protein>
    <recommendedName>
        <fullName evidence="10">Cytochrome P450</fullName>
    </recommendedName>
</protein>
<sequence length="532" mass="60210">MDYSASKSVTIVTAVYASVLLLLLFAGFRLAFHPLAKYPGPLISKLTGGYAGFHAIKKDLHLVTYRDHLKYGPVYRQSPNRLVFNSVEALHDIYANPHVTKADSYKYTRMRNKTSLFNALEKKDHRRRRSIIGHVISEQSMRKFEPTMMSQVDIFLEQLLLTSQHTETVNMTPRFQRLAIDIICLLGFGYSMRSQAEEKMRFVGEAMNAVSARLHIFMTWSVFAWLDPGIQFIFKSRIDRLRDALGNMIEERMAKPKDAVYDLLSITSDATIHAAEQEGLRGSELWAEAGIFFTAGGSTTATALSSAFFYLSRHPAAYETLASEVRTTFKSASDIRGGPKLTGCKYLRAVIDETMRMSPPSLGTPWRQEDPMLPKSKPFVVDGHEIPPGTVVGVNTYCIHHNDKYFPDSFSFRPDRWLEKEGETVQETKARATMRRAFAPFSVGERSCAGKAMAYLELNLTLAKTLWYFDFEKTTGRDGQLGAGKPGAALGRHRPGEYQLYDIFTADHDGPNLVFKTREEYWRELVSHVEAE</sequence>
<evidence type="ECO:0000313" key="8">
    <source>
        <dbReference type="EMBL" id="CAH0052190.1"/>
    </source>
</evidence>
<dbReference type="Proteomes" id="UP000775872">
    <property type="component" value="Unassembled WGS sequence"/>
</dbReference>
<dbReference type="InterPro" id="IPR017972">
    <property type="entry name" value="Cyt_P450_CS"/>
</dbReference>
<dbReference type="GO" id="GO:0016705">
    <property type="term" value="F:oxidoreductase activity, acting on paired donors, with incorporation or reduction of molecular oxygen"/>
    <property type="evidence" value="ECO:0007669"/>
    <property type="project" value="InterPro"/>
</dbReference>
<evidence type="ECO:0000256" key="7">
    <source>
        <dbReference type="SAM" id="Phobius"/>
    </source>
</evidence>
<dbReference type="Gene3D" id="1.10.630.10">
    <property type="entry name" value="Cytochrome P450"/>
    <property type="match status" value="1"/>
</dbReference>